<dbReference type="SUPFAM" id="SSF46785">
    <property type="entry name" value="Winged helix' DNA-binding domain"/>
    <property type="match status" value="1"/>
</dbReference>
<sequence>MKNKKYRVSRATLYNTIELLLECGLVRKHQLAKIKHITKNLILTGNTTMLS</sequence>
<dbReference type="Gene3D" id="1.10.10.10">
    <property type="entry name" value="Winged helix-like DNA-binding domain superfamily/Winged helix DNA-binding domain"/>
    <property type="match status" value="1"/>
</dbReference>
<evidence type="ECO:0000313" key="2">
    <source>
        <dbReference type="Proteomes" id="UP000029643"/>
    </source>
</evidence>
<name>A0A090WXB8_9FLAO</name>
<dbReference type="AlphaFoldDB" id="A0A090WXB8"/>
<dbReference type="EMBL" id="BBNU01000009">
    <property type="protein sequence ID" value="GAL80054.1"/>
    <property type="molecule type" value="Genomic_DNA"/>
</dbReference>
<organism evidence="1 2">
    <name type="scientific">Algibacter lectus</name>
    <dbReference type="NCBI Taxonomy" id="221126"/>
    <lineage>
        <taxon>Bacteria</taxon>
        <taxon>Pseudomonadati</taxon>
        <taxon>Bacteroidota</taxon>
        <taxon>Flavobacteriia</taxon>
        <taxon>Flavobacteriales</taxon>
        <taxon>Flavobacteriaceae</taxon>
        <taxon>Algibacter</taxon>
    </lineage>
</organism>
<comment type="caution">
    <text evidence="1">The sequence shown here is derived from an EMBL/GenBank/DDBJ whole genome shotgun (WGS) entry which is preliminary data.</text>
</comment>
<evidence type="ECO:0000313" key="1">
    <source>
        <dbReference type="EMBL" id="GAL80054.1"/>
    </source>
</evidence>
<dbReference type="InterPro" id="IPR036390">
    <property type="entry name" value="WH_DNA-bd_sf"/>
</dbReference>
<accession>A0A090WXB8</accession>
<dbReference type="InterPro" id="IPR036388">
    <property type="entry name" value="WH-like_DNA-bd_sf"/>
</dbReference>
<dbReference type="STRING" id="221126.SAMN04489722_11059"/>
<protein>
    <submittedName>
        <fullName evidence="1">Ferric uptake regulation protein FUR</fullName>
    </submittedName>
</protein>
<proteinExistence type="predicted"/>
<reference evidence="1" key="1">
    <citation type="journal article" date="2014" name="Genome Announc.">
        <title>Draft Genome Sequences of Marine Flavobacterium Algibacter lectus Strains SS8 and NR4.</title>
        <authorList>
            <person name="Takatani N."/>
            <person name="Nakanishi M."/>
            <person name="Meirelles P."/>
            <person name="Mino S."/>
            <person name="Suda W."/>
            <person name="Oshima K."/>
            <person name="Hattori M."/>
            <person name="Ohkuma M."/>
            <person name="Hosokawa M."/>
            <person name="Miyashita K."/>
            <person name="Thompson F.L."/>
            <person name="Niwa A."/>
            <person name="Sawabe T."/>
            <person name="Sawabe T."/>
        </authorList>
    </citation>
    <scope>NUCLEOTIDE SEQUENCE [LARGE SCALE GENOMIC DNA]</scope>
    <source>
        <strain evidence="1">JCM 19274</strain>
    </source>
</reference>
<dbReference type="Proteomes" id="UP000029643">
    <property type="component" value="Unassembled WGS sequence"/>
</dbReference>
<gene>
    <name evidence="1" type="ORF">JCM19274_3624</name>
</gene>